<evidence type="ECO:0000256" key="1">
    <source>
        <dbReference type="SAM" id="Phobius"/>
    </source>
</evidence>
<keyword evidence="1" id="KW-1133">Transmembrane helix</keyword>
<organism evidence="2">
    <name type="scientific">hydrothermal vent metagenome</name>
    <dbReference type="NCBI Taxonomy" id="652676"/>
    <lineage>
        <taxon>unclassified sequences</taxon>
        <taxon>metagenomes</taxon>
        <taxon>ecological metagenomes</taxon>
    </lineage>
</organism>
<feature type="transmembrane region" description="Helical" evidence="1">
    <location>
        <begin position="31"/>
        <end position="51"/>
    </location>
</feature>
<keyword evidence="1" id="KW-0812">Transmembrane</keyword>
<protein>
    <submittedName>
        <fullName evidence="2">Uncharacterized protein</fullName>
    </submittedName>
</protein>
<name>A0A1W1C4R4_9ZZZZ</name>
<evidence type="ECO:0000313" key="2">
    <source>
        <dbReference type="EMBL" id="SFV60724.1"/>
    </source>
</evidence>
<feature type="transmembrane region" description="Helical" evidence="1">
    <location>
        <begin position="81"/>
        <end position="102"/>
    </location>
</feature>
<dbReference type="AlphaFoldDB" id="A0A1W1C4R4"/>
<keyword evidence="1" id="KW-0472">Membrane</keyword>
<accession>A0A1W1C4R4</accession>
<reference evidence="2" key="1">
    <citation type="submission" date="2016-10" db="EMBL/GenBank/DDBJ databases">
        <authorList>
            <person name="de Groot N.N."/>
        </authorList>
    </citation>
    <scope>NUCLEOTIDE SEQUENCE</scope>
</reference>
<gene>
    <name evidence="2" type="ORF">MNB_SV-3-1024</name>
</gene>
<proteinExistence type="predicted"/>
<dbReference type="EMBL" id="FPHI01000022">
    <property type="protein sequence ID" value="SFV60724.1"/>
    <property type="molecule type" value="Genomic_DNA"/>
</dbReference>
<sequence length="105" mass="12570">MKEKLKKIQTKIDNDPKLKEAVERIKPQKNIWGILGIVIFFFVPELITYIWQNELISWAHLHSLTEPLQMQRWLYGQLEKMFISGVSYVNIVIGILLLFWVWRSK</sequence>